<name>A0A2H1JN82_BREAU</name>
<organism evidence="1 2">
    <name type="scientific">Brevibacterium aurantiacum</name>
    <dbReference type="NCBI Taxonomy" id="273384"/>
    <lineage>
        <taxon>Bacteria</taxon>
        <taxon>Bacillati</taxon>
        <taxon>Actinomycetota</taxon>
        <taxon>Actinomycetes</taxon>
        <taxon>Micrococcales</taxon>
        <taxon>Brevibacteriaceae</taxon>
        <taxon>Brevibacterium</taxon>
    </lineage>
</organism>
<dbReference type="EMBL" id="FXYZ01000010">
    <property type="protein sequence ID" value="SMX88758.1"/>
    <property type="molecule type" value="Genomic_DNA"/>
</dbReference>
<evidence type="ECO:0000313" key="2">
    <source>
        <dbReference type="Proteomes" id="UP000234327"/>
    </source>
</evidence>
<evidence type="ECO:0000313" key="1">
    <source>
        <dbReference type="EMBL" id="SMX88758.1"/>
    </source>
</evidence>
<accession>A0A2H1JN82</accession>
<dbReference type="AlphaFoldDB" id="A0A2H1JN82"/>
<reference evidence="1 2" key="1">
    <citation type="submission" date="2017-03" db="EMBL/GenBank/DDBJ databases">
        <authorList>
            <person name="Afonso C.L."/>
            <person name="Miller P.J."/>
            <person name="Scott M.A."/>
            <person name="Spackman E."/>
            <person name="Goraichik I."/>
            <person name="Dimitrov K.M."/>
            <person name="Suarez D.L."/>
            <person name="Swayne D.E."/>
        </authorList>
    </citation>
    <scope>NUCLEOTIDE SEQUENCE [LARGE SCALE GENOMIC DNA]</scope>
    <source>
        <strain evidence="2">6(3)</strain>
    </source>
</reference>
<sequence>MIAVSAKADPQMNVRLSPEDVAQLKRVGAIEPAVRGLGAAMRRLIHASMQPGGSVPVEATLDVVADDDSRRAARIPAGVDDARALRDAVLQTRDDLRASVAGLESQARAQGHLLNQIARACNGAARHGVPTGFDEHQIAALSDEQERLSLAVVELASVVDKKMADLNRKTRR</sequence>
<gene>
    <name evidence="1" type="ORF">BAURA63_02436</name>
</gene>
<dbReference type="Proteomes" id="UP000234327">
    <property type="component" value="Unassembled WGS sequence"/>
</dbReference>
<proteinExistence type="predicted"/>
<protein>
    <submittedName>
        <fullName evidence="1">Uncharacterized protein</fullName>
    </submittedName>
</protein>